<keyword evidence="1" id="KW-0813">Transport</keyword>
<dbReference type="PROSITE" id="PS00198">
    <property type="entry name" value="4FE4S_FER_1"/>
    <property type="match status" value="1"/>
</dbReference>
<gene>
    <name evidence="11" type="primary">lutB</name>
    <name evidence="11" type="ORF">NCTC12229_00896</name>
</gene>
<dbReference type="InterPro" id="IPR017896">
    <property type="entry name" value="4Fe4S_Fe-S-bd"/>
</dbReference>
<dbReference type="InterPro" id="IPR024185">
    <property type="entry name" value="FTHF_cligase-like_sf"/>
</dbReference>
<dbReference type="PANTHER" id="PTHR47153:SF2">
    <property type="entry name" value="LACTATE UTILIZATION PROTEIN B"/>
    <property type="match status" value="1"/>
</dbReference>
<keyword evidence="4" id="KW-0677">Repeat</keyword>
<dbReference type="OrthoDB" id="5289041at2"/>
<dbReference type="NCBIfam" id="TIGR00273">
    <property type="entry name" value="LutB/LldF family L-lactate oxidation iron-sulfur protein"/>
    <property type="match status" value="1"/>
</dbReference>
<proteinExistence type="predicted"/>
<keyword evidence="2" id="KW-0004">4Fe-4S</keyword>
<evidence type="ECO:0000313" key="11">
    <source>
        <dbReference type="EMBL" id="SUA36480.1"/>
    </source>
</evidence>
<evidence type="ECO:0000256" key="4">
    <source>
        <dbReference type="ARBA" id="ARBA00022737"/>
    </source>
</evidence>
<keyword evidence="5" id="KW-0249">Electron transport</keyword>
<evidence type="ECO:0000313" key="12">
    <source>
        <dbReference type="Proteomes" id="UP000254055"/>
    </source>
</evidence>
<feature type="domain" description="LUD" evidence="8">
    <location>
        <begin position="75"/>
        <end position="299"/>
    </location>
</feature>
<evidence type="ECO:0000256" key="7">
    <source>
        <dbReference type="ARBA" id="ARBA00023014"/>
    </source>
</evidence>
<evidence type="ECO:0000256" key="6">
    <source>
        <dbReference type="ARBA" id="ARBA00023004"/>
    </source>
</evidence>
<dbReference type="SUPFAM" id="SSF46548">
    <property type="entry name" value="alpha-helical ferredoxin"/>
    <property type="match status" value="1"/>
</dbReference>
<dbReference type="Pfam" id="PF11870">
    <property type="entry name" value="LutB_C"/>
    <property type="match status" value="1"/>
</dbReference>
<dbReference type="InterPro" id="IPR004452">
    <property type="entry name" value="LutB/LldF"/>
</dbReference>
<feature type="domain" description="4Fe-4S ferredoxin-type" evidence="10">
    <location>
        <begin position="316"/>
        <end position="382"/>
    </location>
</feature>
<dbReference type="GO" id="GO:0046872">
    <property type="term" value="F:metal ion binding"/>
    <property type="evidence" value="ECO:0007669"/>
    <property type="project" value="UniProtKB-KW"/>
</dbReference>
<organism evidence="11 12">
    <name type="scientific">Neisseria zoodegmatis</name>
    <dbReference type="NCBI Taxonomy" id="326523"/>
    <lineage>
        <taxon>Bacteria</taxon>
        <taxon>Pseudomonadati</taxon>
        <taxon>Pseudomonadota</taxon>
        <taxon>Betaproteobacteria</taxon>
        <taxon>Neisseriales</taxon>
        <taxon>Neisseriaceae</taxon>
        <taxon>Neisseria</taxon>
    </lineage>
</organism>
<evidence type="ECO:0000259" key="9">
    <source>
        <dbReference type="Pfam" id="PF11870"/>
    </source>
</evidence>
<dbReference type="AlphaFoldDB" id="A0A378WGE0"/>
<dbReference type="GO" id="GO:0006089">
    <property type="term" value="P:lactate metabolic process"/>
    <property type="evidence" value="ECO:0007669"/>
    <property type="project" value="InterPro"/>
</dbReference>
<evidence type="ECO:0000256" key="1">
    <source>
        <dbReference type="ARBA" id="ARBA00022448"/>
    </source>
</evidence>
<dbReference type="InterPro" id="IPR037171">
    <property type="entry name" value="NagB/RpiA_transferase-like"/>
</dbReference>
<dbReference type="InterPro" id="IPR024569">
    <property type="entry name" value="LutB_C"/>
</dbReference>
<dbReference type="Pfam" id="PF13183">
    <property type="entry name" value="Fer4_8"/>
    <property type="match status" value="1"/>
</dbReference>
<name>A0A378WGE0_9NEIS</name>
<feature type="domain" description="Lactate utilization protein B C-terminal" evidence="9">
    <location>
        <begin position="390"/>
        <end position="478"/>
    </location>
</feature>
<dbReference type="PANTHER" id="PTHR47153">
    <property type="entry name" value="LACTATE UTILIZATION PROTEIN B"/>
    <property type="match status" value="1"/>
</dbReference>
<dbReference type="EMBL" id="UGRS01000001">
    <property type="protein sequence ID" value="SUA36480.1"/>
    <property type="molecule type" value="Genomic_DNA"/>
</dbReference>
<evidence type="ECO:0000259" key="8">
    <source>
        <dbReference type="Pfam" id="PF02589"/>
    </source>
</evidence>
<dbReference type="SUPFAM" id="SSF100950">
    <property type="entry name" value="NagB/RpiA/CoA transferase-like"/>
    <property type="match status" value="1"/>
</dbReference>
<evidence type="ECO:0000259" key="10">
    <source>
        <dbReference type="Pfam" id="PF13183"/>
    </source>
</evidence>
<evidence type="ECO:0000256" key="5">
    <source>
        <dbReference type="ARBA" id="ARBA00022982"/>
    </source>
</evidence>
<dbReference type="Pfam" id="PF02589">
    <property type="entry name" value="LUD_dom"/>
    <property type="match status" value="1"/>
</dbReference>
<evidence type="ECO:0000256" key="3">
    <source>
        <dbReference type="ARBA" id="ARBA00022723"/>
    </source>
</evidence>
<dbReference type="GO" id="GO:0051539">
    <property type="term" value="F:4 iron, 4 sulfur cluster binding"/>
    <property type="evidence" value="ECO:0007669"/>
    <property type="project" value="UniProtKB-KW"/>
</dbReference>
<sequence length="482" mass="53429">MNTQTIHFHPKPETFKQNAVGALADAPLRKSLRTAMDMLMTKRKNVLSDEYELQALRTLSEHIRQRSLSRLPELLEQLERKLTELGVKVHWAETPDEACQIIHGIIAAKNGSLMVKGKSMVSEEIELNHYLEDHGMRAVESDLGEYIVQMAGEKPTHIVMPAIHKTKEQVSELFHNNLNTPLTDDVDELTGIARRALRDIYRTADVGLSGVNFAVAETGTLCLVENEGNGRLTTTVPPVHIAITGIEKVVAKLSDIPPLYSLLPRSAIGQNITTYFNMITGPRRSAELDGPQEMHLVLLDNGRSQAYADEQMRKTLQCIRCGACMNHCPVYTRIGGAAYGTTYPGPIGEIISPHLLGLESTKDLPTASSLCGACAEVCPVRIPIPELLVRLRTEAQRSPNEKVPNPIKGQGASHNLGEQIAWRTFNGIFSGNKVYRAFGWAATKFRSLTPSNQFGWTQNRIPLKPAAKTLHEMVAERRQNNK</sequence>
<reference evidence="11 12" key="1">
    <citation type="submission" date="2018-06" db="EMBL/GenBank/DDBJ databases">
        <authorList>
            <consortium name="Pathogen Informatics"/>
            <person name="Doyle S."/>
        </authorList>
    </citation>
    <scope>NUCLEOTIDE SEQUENCE [LARGE SCALE GENOMIC DNA]</scope>
    <source>
        <strain evidence="11 12">NCTC12229</strain>
    </source>
</reference>
<keyword evidence="3" id="KW-0479">Metal-binding</keyword>
<dbReference type="InterPro" id="IPR017900">
    <property type="entry name" value="4Fe4S_Fe_S_CS"/>
</dbReference>
<dbReference type="InterPro" id="IPR009051">
    <property type="entry name" value="Helical_ferredxn"/>
</dbReference>
<dbReference type="Gene3D" id="1.10.1060.10">
    <property type="entry name" value="Alpha-helical ferredoxin"/>
    <property type="match status" value="1"/>
</dbReference>
<dbReference type="Proteomes" id="UP000254055">
    <property type="component" value="Unassembled WGS sequence"/>
</dbReference>
<dbReference type="RefSeq" id="WP_115133696.1">
    <property type="nucleotide sequence ID" value="NZ_UGRS01000001.1"/>
</dbReference>
<protein>
    <submittedName>
        <fullName evidence="11">(Fe-S)-binding protein</fullName>
    </submittedName>
</protein>
<dbReference type="InterPro" id="IPR003741">
    <property type="entry name" value="LUD_dom"/>
</dbReference>
<dbReference type="Gene3D" id="3.40.50.10420">
    <property type="entry name" value="NagB/RpiA/CoA transferase-like"/>
    <property type="match status" value="1"/>
</dbReference>
<accession>A0A378WGE0</accession>
<keyword evidence="7" id="KW-0411">Iron-sulfur</keyword>
<keyword evidence="6" id="KW-0408">Iron</keyword>
<evidence type="ECO:0000256" key="2">
    <source>
        <dbReference type="ARBA" id="ARBA00022485"/>
    </source>
</evidence>